<dbReference type="eggNOG" id="ENOG5030DD2">
    <property type="taxonomic scope" value="Bacteria"/>
</dbReference>
<name>W7L3V8_CYTFI</name>
<reference evidence="2" key="1">
    <citation type="submission" date="2013-03" db="EMBL/GenBank/DDBJ databases">
        <title>Draft genome sequence of Bacillus firmus DS1.</title>
        <authorList>
            <person name="Peng D."/>
            <person name="Zhu L."/>
            <person name="Sun M."/>
        </authorList>
    </citation>
    <scope>NUCLEOTIDE SEQUENCE [LARGE SCALE GENOMIC DNA]</scope>
    <source>
        <strain evidence="2">DS1</strain>
    </source>
</reference>
<dbReference type="Proteomes" id="UP000019270">
    <property type="component" value="Unassembled WGS sequence"/>
</dbReference>
<dbReference type="RefSeq" id="WP_035330487.1">
    <property type="nucleotide sequence ID" value="NZ_APVL01000010.1"/>
</dbReference>
<gene>
    <name evidence="1" type="ORF">PBF_14274</name>
</gene>
<organism evidence="1 2">
    <name type="scientific">Cytobacillus firmus DS1</name>
    <dbReference type="NCBI Taxonomy" id="1307436"/>
    <lineage>
        <taxon>Bacteria</taxon>
        <taxon>Bacillati</taxon>
        <taxon>Bacillota</taxon>
        <taxon>Bacilli</taxon>
        <taxon>Bacillales</taxon>
        <taxon>Bacillaceae</taxon>
        <taxon>Cytobacillus</taxon>
    </lineage>
</organism>
<dbReference type="AlphaFoldDB" id="W7L3V8"/>
<dbReference type="PATRIC" id="fig|1307436.3.peg.3050"/>
<reference evidence="1 2" key="2">
    <citation type="journal article" date="2016" name="Sci. Rep.">
        <title>A novel serine protease, Sep1, from Bacillus firmus DS-1 has nematicidal activity and degrades multiple intestinal-associated nematode proteins.</title>
        <authorList>
            <person name="Geng C."/>
            <person name="Nie X."/>
            <person name="Tang Z."/>
            <person name="Zhang Y."/>
            <person name="Lin J."/>
            <person name="Sun M."/>
            <person name="Peng D."/>
        </authorList>
    </citation>
    <scope>NUCLEOTIDE SEQUENCE [LARGE SCALE GENOMIC DNA]</scope>
    <source>
        <strain evidence="1 2">DS1</strain>
    </source>
</reference>
<proteinExistence type="predicted"/>
<dbReference type="OrthoDB" id="2923666at2"/>
<evidence type="ECO:0000313" key="2">
    <source>
        <dbReference type="Proteomes" id="UP000019270"/>
    </source>
</evidence>
<dbReference type="EMBL" id="APVL01000010">
    <property type="protein sequence ID" value="EWG10276.1"/>
    <property type="molecule type" value="Genomic_DNA"/>
</dbReference>
<comment type="caution">
    <text evidence="1">The sequence shown here is derived from an EMBL/GenBank/DDBJ whole genome shotgun (WGS) entry which is preliminary data.</text>
</comment>
<protein>
    <submittedName>
        <fullName evidence="1">Uncharacterized protein</fullName>
    </submittedName>
</protein>
<evidence type="ECO:0000313" key="1">
    <source>
        <dbReference type="EMBL" id="EWG10276.1"/>
    </source>
</evidence>
<sequence>MIKINSLKVLSDQEIQKSSSQLKGKKLEKEGTYFFPVLFSVWNIGYKSFFRKDRKSRSITGADLVRGSTGLSDHFPVYGEIEADETAIITPYHSITEQQKVSREFIRTYYIHYKRIWTPPVIELFKEEVIHMPYTILIDSNGKTERTKYFLLEHSSTNLDLLSNYPHIKECCLGVLKGGDNL</sequence>
<accession>W7L3V8</accession>